<feature type="region of interest" description="Disordered" evidence="1">
    <location>
        <begin position="1"/>
        <end position="27"/>
    </location>
</feature>
<organism evidence="2 3">
    <name type="scientific">Senna tora</name>
    <dbReference type="NCBI Taxonomy" id="362788"/>
    <lineage>
        <taxon>Eukaryota</taxon>
        <taxon>Viridiplantae</taxon>
        <taxon>Streptophyta</taxon>
        <taxon>Embryophyta</taxon>
        <taxon>Tracheophyta</taxon>
        <taxon>Spermatophyta</taxon>
        <taxon>Magnoliopsida</taxon>
        <taxon>eudicotyledons</taxon>
        <taxon>Gunneridae</taxon>
        <taxon>Pentapetalae</taxon>
        <taxon>rosids</taxon>
        <taxon>fabids</taxon>
        <taxon>Fabales</taxon>
        <taxon>Fabaceae</taxon>
        <taxon>Caesalpinioideae</taxon>
        <taxon>Cassia clade</taxon>
        <taxon>Senna</taxon>
    </lineage>
</organism>
<evidence type="ECO:0000313" key="3">
    <source>
        <dbReference type="Proteomes" id="UP000634136"/>
    </source>
</evidence>
<proteinExistence type="predicted"/>
<feature type="compositionally biased region" description="Basic and acidic residues" evidence="1">
    <location>
        <begin position="8"/>
        <end position="17"/>
    </location>
</feature>
<reference evidence="2" key="1">
    <citation type="submission" date="2020-09" db="EMBL/GenBank/DDBJ databases">
        <title>Genome-Enabled Discovery of Anthraquinone Biosynthesis in Senna tora.</title>
        <authorList>
            <person name="Kang S.-H."/>
            <person name="Pandey R.P."/>
            <person name="Lee C.-M."/>
            <person name="Sim J.-S."/>
            <person name="Jeong J.-T."/>
            <person name="Choi B.-S."/>
            <person name="Jung M."/>
            <person name="Ginzburg D."/>
            <person name="Zhao K."/>
            <person name="Won S.Y."/>
            <person name="Oh T.-J."/>
            <person name="Yu Y."/>
            <person name="Kim N.-H."/>
            <person name="Lee O.R."/>
            <person name="Lee T.-H."/>
            <person name="Bashyal P."/>
            <person name="Kim T.-S."/>
            <person name="Lee W.-H."/>
            <person name="Kawkins C."/>
            <person name="Kim C.-K."/>
            <person name="Kim J.S."/>
            <person name="Ahn B.O."/>
            <person name="Rhee S.Y."/>
            <person name="Sohng J.K."/>
        </authorList>
    </citation>
    <scope>NUCLEOTIDE SEQUENCE</scope>
    <source>
        <tissue evidence="2">Leaf</tissue>
    </source>
</reference>
<dbReference type="EMBL" id="JAAIUW010000005">
    <property type="protein sequence ID" value="KAF7831383.1"/>
    <property type="molecule type" value="Genomic_DNA"/>
</dbReference>
<name>A0A834TZ93_9FABA</name>
<comment type="caution">
    <text evidence="2">The sequence shown here is derived from an EMBL/GenBank/DDBJ whole genome shotgun (WGS) entry which is preliminary data.</text>
</comment>
<feature type="compositionally biased region" description="Low complexity" evidence="1">
    <location>
        <begin position="18"/>
        <end position="27"/>
    </location>
</feature>
<dbReference type="Proteomes" id="UP000634136">
    <property type="component" value="Unassembled WGS sequence"/>
</dbReference>
<accession>A0A834TZ93</accession>
<sequence length="61" mass="7107">MEFFLQWEEGKEREKRSSSPSSDTRTSVSARLRLRLRYSLRHGVKLWSSSPTAAILILELI</sequence>
<protein>
    <submittedName>
        <fullName evidence="2">Uncharacterized protein</fullName>
    </submittedName>
</protein>
<gene>
    <name evidence="2" type="ORF">G2W53_013716</name>
</gene>
<keyword evidence="3" id="KW-1185">Reference proteome</keyword>
<evidence type="ECO:0000313" key="2">
    <source>
        <dbReference type="EMBL" id="KAF7831383.1"/>
    </source>
</evidence>
<dbReference type="AlphaFoldDB" id="A0A834TZ93"/>
<evidence type="ECO:0000256" key="1">
    <source>
        <dbReference type="SAM" id="MobiDB-lite"/>
    </source>
</evidence>